<evidence type="ECO:0000256" key="1">
    <source>
        <dbReference type="SAM" id="MobiDB-lite"/>
    </source>
</evidence>
<sequence length="305" mass="33464">MKIVGVLAFSLLIFSICCLACAKEISGGPHVVVIGIGQNSTGGPAPELDLVRTPSGVYNDPSRYSSPGKYNYTKPTSDNQTQTDMGTSMAISPFLFASIGTVNGTGNFSVWRSLGELDGVMAKQKSNGENGALDSDNRLLLSNEVELRSTLSRSNKSTVVISRDVVKFSGMSYRDTENFNSGSDRIANAFDVAGISKESNYFSKLSYSYSPEDYKEFYNQSLYNKSFIYNLGAVYNGTSSFNSKIGSGNRSEIFEEYRGTFALNRRLSNKETLDLNQTINESCIHCNIFNEEWTAGKRDSMNKGL</sequence>
<name>A0A0W8F677_9ZZZZ</name>
<dbReference type="AlphaFoldDB" id="A0A0W8F677"/>
<protein>
    <submittedName>
        <fullName evidence="2">Uncharacterized protein</fullName>
    </submittedName>
</protein>
<proteinExistence type="predicted"/>
<feature type="compositionally biased region" description="Polar residues" evidence="1">
    <location>
        <begin position="73"/>
        <end position="83"/>
    </location>
</feature>
<dbReference type="EMBL" id="LNQE01001503">
    <property type="protein sequence ID" value="KUG16348.1"/>
    <property type="molecule type" value="Genomic_DNA"/>
</dbReference>
<reference evidence="2" key="1">
    <citation type="journal article" date="2015" name="Proc. Natl. Acad. Sci. U.S.A.">
        <title>Networks of energetic and metabolic interactions define dynamics in microbial communities.</title>
        <authorList>
            <person name="Embree M."/>
            <person name="Liu J.K."/>
            <person name="Al-Bassam M.M."/>
            <person name="Zengler K."/>
        </authorList>
    </citation>
    <scope>NUCLEOTIDE SEQUENCE</scope>
</reference>
<organism evidence="2">
    <name type="scientific">hydrocarbon metagenome</name>
    <dbReference type="NCBI Taxonomy" id="938273"/>
    <lineage>
        <taxon>unclassified sequences</taxon>
        <taxon>metagenomes</taxon>
        <taxon>ecological metagenomes</taxon>
    </lineage>
</organism>
<evidence type="ECO:0000313" key="2">
    <source>
        <dbReference type="EMBL" id="KUG16348.1"/>
    </source>
</evidence>
<accession>A0A0W8F677</accession>
<gene>
    <name evidence="2" type="ORF">ASZ90_014022</name>
</gene>
<comment type="caution">
    <text evidence="2">The sequence shown here is derived from an EMBL/GenBank/DDBJ whole genome shotgun (WGS) entry which is preliminary data.</text>
</comment>
<feature type="region of interest" description="Disordered" evidence="1">
    <location>
        <begin position="55"/>
        <end position="83"/>
    </location>
</feature>